<dbReference type="InterPro" id="IPR041118">
    <property type="entry name" value="Rx_N"/>
</dbReference>
<dbReference type="Gene3D" id="1.20.5.4130">
    <property type="match status" value="1"/>
</dbReference>
<organism evidence="6 7">
    <name type="scientific">Hevea brasiliensis</name>
    <name type="common">Para rubber tree</name>
    <name type="synonym">Siphonia brasiliensis</name>
    <dbReference type="NCBI Taxonomy" id="3981"/>
    <lineage>
        <taxon>Eukaryota</taxon>
        <taxon>Viridiplantae</taxon>
        <taxon>Streptophyta</taxon>
        <taxon>Embryophyta</taxon>
        <taxon>Tracheophyta</taxon>
        <taxon>Spermatophyta</taxon>
        <taxon>Magnoliopsida</taxon>
        <taxon>eudicotyledons</taxon>
        <taxon>Gunneridae</taxon>
        <taxon>Pentapetalae</taxon>
        <taxon>rosids</taxon>
        <taxon>fabids</taxon>
        <taxon>Malpighiales</taxon>
        <taxon>Euphorbiaceae</taxon>
        <taxon>Crotonoideae</taxon>
        <taxon>Micrandreae</taxon>
        <taxon>Hevea</taxon>
    </lineage>
</organism>
<keyword evidence="4" id="KW-0067">ATP-binding</keyword>
<evidence type="ECO:0000313" key="7">
    <source>
        <dbReference type="Proteomes" id="UP000467840"/>
    </source>
</evidence>
<dbReference type="AlphaFoldDB" id="A0A6A6NDU8"/>
<dbReference type="GO" id="GO:0005524">
    <property type="term" value="F:ATP binding"/>
    <property type="evidence" value="ECO:0007669"/>
    <property type="project" value="UniProtKB-KW"/>
</dbReference>
<dbReference type="PANTHER" id="PTHR36766">
    <property type="entry name" value="PLANT BROAD-SPECTRUM MILDEW RESISTANCE PROTEIN RPW8"/>
    <property type="match status" value="1"/>
</dbReference>
<dbReference type="Proteomes" id="UP000467840">
    <property type="component" value="Chromosome 11"/>
</dbReference>
<evidence type="ECO:0000256" key="4">
    <source>
        <dbReference type="ARBA" id="ARBA00022840"/>
    </source>
</evidence>
<sequence length="371" mass="42210">MSINGHIDLAAPPSPCLRVQTLLIRDNNGSALPTKFLQFKNALGVLDLSKNRRLDELPSGVGSLINLHYLNLSFTNIKQLPLESKNLENLVVLLVDYTGKLQIIPKEVISSFSSLQVFSKLAMKPSMTQPCYRSWNALTAFEGILKIPVPTLFRMVHLEELIAENCKHLQFQTEDSQYYVLNIRGLWIWRCSTLDNLRWLIFAPRLETLDVRSCASLLHVIGNDFEGKKLNSELLKRLEITLLSVNVVLDAEEKQIRNKNVKKWLEELKDAVYDAEDLLDEISTESLRCKVEAESQSSITQVQNFCSSFNPFNKGVNSKLEEVLARLEFIAKQKDVLGLKEGFAEKPLRRLEETSVVDESSVYGRMLKRSL</sequence>
<feature type="domain" description="Disease resistance N-terminal" evidence="5">
    <location>
        <begin position="226"/>
        <end position="296"/>
    </location>
</feature>
<dbReference type="GO" id="GO:0006952">
    <property type="term" value="P:defense response"/>
    <property type="evidence" value="ECO:0007669"/>
    <property type="project" value="UniProtKB-KW"/>
</dbReference>
<dbReference type="Pfam" id="PF18052">
    <property type="entry name" value="Rx_N"/>
    <property type="match status" value="1"/>
</dbReference>
<gene>
    <name evidence="6" type="ORF">GH714_033668</name>
</gene>
<accession>A0A6A6NDU8</accession>
<evidence type="ECO:0000256" key="1">
    <source>
        <dbReference type="ARBA" id="ARBA00022737"/>
    </source>
</evidence>
<dbReference type="EMBL" id="JAAGAX010000002">
    <property type="protein sequence ID" value="KAF2323146.1"/>
    <property type="molecule type" value="Genomic_DNA"/>
</dbReference>
<keyword evidence="3" id="KW-0611">Plant defense</keyword>
<dbReference type="SUPFAM" id="SSF52058">
    <property type="entry name" value="L domain-like"/>
    <property type="match status" value="1"/>
</dbReference>
<evidence type="ECO:0000259" key="5">
    <source>
        <dbReference type="Pfam" id="PF18052"/>
    </source>
</evidence>
<dbReference type="Gene3D" id="3.80.10.10">
    <property type="entry name" value="Ribonuclease Inhibitor"/>
    <property type="match status" value="1"/>
</dbReference>
<proteinExistence type="predicted"/>
<evidence type="ECO:0000313" key="6">
    <source>
        <dbReference type="EMBL" id="KAF2323146.1"/>
    </source>
</evidence>
<keyword evidence="7" id="KW-1185">Reference proteome</keyword>
<evidence type="ECO:0000256" key="2">
    <source>
        <dbReference type="ARBA" id="ARBA00022741"/>
    </source>
</evidence>
<keyword evidence="1" id="KW-0677">Repeat</keyword>
<dbReference type="InterPro" id="IPR032675">
    <property type="entry name" value="LRR_dom_sf"/>
</dbReference>
<evidence type="ECO:0000256" key="3">
    <source>
        <dbReference type="ARBA" id="ARBA00022821"/>
    </source>
</evidence>
<protein>
    <recommendedName>
        <fullName evidence="5">Disease resistance N-terminal domain-containing protein</fullName>
    </recommendedName>
</protein>
<name>A0A6A6NDU8_HEVBR</name>
<comment type="caution">
    <text evidence="6">The sequence shown here is derived from an EMBL/GenBank/DDBJ whole genome shotgun (WGS) entry which is preliminary data.</text>
</comment>
<keyword evidence="2" id="KW-0547">Nucleotide-binding</keyword>
<reference evidence="6 7" key="1">
    <citation type="journal article" date="2020" name="Mol. Plant">
        <title>The Chromosome-Based Rubber Tree Genome Provides New Insights into Spurge Genome Evolution and Rubber Biosynthesis.</title>
        <authorList>
            <person name="Liu J."/>
            <person name="Shi C."/>
            <person name="Shi C.C."/>
            <person name="Li W."/>
            <person name="Zhang Q.J."/>
            <person name="Zhang Y."/>
            <person name="Li K."/>
            <person name="Lu H.F."/>
            <person name="Shi C."/>
            <person name="Zhu S.T."/>
            <person name="Xiao Z.Y."/>
            <person name="Nan H."/>
            <person name="Yue Y."/>
            <person name="Zhu X.G."/>
            <person name="Wu Y."/>
            <person name="Hong X.N."/>
            <person name="Fan G.Y."/>
            <person name="Tong Y."/>
            <person name="Zhang D."/>
            <person name="Mao C.L."/>
            <person name="Liu Y.L."/>
            <person name="Hao S.J."/>
            <person name="Liu W.Q."/>
            <person name="Lv M.Q."/>
            <person name="Zhang H.B."/>
            <person name="Liu Y."/>
            <person name="Hu-Tang G.R."/>
            <person name="Wang J.P."/>
            <person name="Wang J.H."/>
            <person name="Sun Y.H."/>
            <person name="Ni S.B."/>
            <person name="Chen W.B."/>
            <person name="Zhang X.C."/>
            <person name="Jiao Y.N."/>
            <person name="Eichler E.E."/>
            <person name="Li G.H."/>
            <person name="Liu X."/>
            <person name="Gao L.Z."/>
        </authorList>
    </citation>
    <scope>NUCLEOTIDE SEQUENCE [LARGE SCALE GENOMIC DNA]</scope>
    <source>
        <strain evidence="7">cv. GT1</strain>
        <tissue evidence="6">Leaf</tissue>
    </source>
</reference>
<dbReference type="PANTHER" id="PTHR36766:SF64">
    <property type="entry name" value="OS12G0206100 PROTEIN"/>
    <property type="match status" value="1"/>
</dbReference>